<dbReference type="Proteomes" id="UP000078046">
    <property type="component" value="Unassembled WGS sequence"/>
</dbReference>
<evidence type="ECO:0000256" key="1">
    <source>
        <dbReference type="SAM" id="Phobius"/>
    </source>
</evidence>
<comment type="caution">
    <text evidence="3">The sequence shown here is derived from an EMBL/GenBank/DDBJ whole genome shotgun (WGS) entry which is preliminary data.</text>
</comment>
<evidence type="ECO:0000256" key="2">
    <source>
        <dbReference type="SAM" id="SignalP"/>
    </source>
</evidence>
<keyword evidence="1" id="KW-0472">Membrane</keyword>
<feature type="chain" id="PRO_5008056932" evidence="2">
    <location>
        <begin position="19"/>
        <end position="199"/>
    </location>
</feature>
<sequence>MKSFAIALILWLSIKGNCVVLTDENMNQNIDIVVSLTSTFNLLVYLTILSPIIYYVQSDPLELFKYVSVQVHYAVFIVIYMIGGIYYIFISNAIYKIVAYYTEHYLFDTNEKVPLSIYTNPWAQISKFAPYEYNSKIEIMYADFEPIKRPIKETVIDKKTVQNDTDIQNDIQAYTCEDGSYELFSWSFQKTSLLNNNFS</sequence>
<evidence type="ECO:0000313" key="3">
    <source>
        <dbReference type="EMBL" id="OAF70503.1"/>
    </source>
</evidence>
<name>A0A177BA30_9BILA</name>
<gene>
    <name evidence="3" type="ORF">A3Q56_01747</name>
</gene>
<keyword evidence="4" id="KW-1185">Reference proteome</keyword>
<accession>A0A177BA30</accession>
<feature type="transmembrane region" description="Helical" evidence="1">
    <location>
        <begin position="63"/>
        <end position="89"/>
    </location>
</feature>
<feature type="transmembrane region" description="Helical" evidence="1">
    <location>
        <begin position="32"/>
        <end position="56"/>
    </location>
</feature>
<protein>
    <submittedName>
        <fullName evidence="3">Uncharacterized protein</fullName>
    </submittedName>
</protein>
<feature type="signal peptide" evidence="2">
    <location>
        <begin position="1"/>
        <end position="18"/>
    </location>
</feature>
<evidence type="ECO:0000313" key="4">
    <source>
        <dbReference type="Proteomes" id="UP000078046"/>
    </source>
</evidence>
<dbReference type="EMBL" id="LWCA01000140">
    <property type="protein sequence ID" value="OAF70503.1"/>
    <property type="molecule type" value="Genomic_DNA"/>
</dbReference>
<keyword evidence="1" id="KW-1133">Transmembrane helix</keyword>
<proteinExistence type="predicted"/>
<keyword evidence="2" id="KW-0732">Signal</keyword>
<dbReference type="AlphaFoldDB" id="A0A177BA30"/>
<organism evidence="3 4">
    <name type="scientific">Intoshia linei</name>
    <dbReference type="NCBI Taxonomy" id="1819745"/>
    <lineage>
        <taxon>Eukaryota</taxon>
        <taxon>Metazoa</taxon>
        <taxon>Spiralia</taxon>
        <taxon>Lophotrochozoa</taxon>
        <taxon>Mesozoa</taxon>
        <taxon>Orthonectida</taxon>
        <taxon>Rhopaluridae</taxon>
        <taxon>Intoshia</taxon>
    </lineage>
</organism>
<keyword evidence="1" id="KW-0812">Transmembrane</keyword>
<reference evidence="3 4" key="1">
    <citation type="submission" date="2016-04" db="EMBL/GenBank/DDBJ databases">
        <title>The genome of Intoshia linei affirms orthonectids as highly simplified spiralians.</title>
        <authorList>
            <person name="Mikhailov K.V."/>
            <person name="Slusarev G.S."/>
            <person name="Nikitin M.A."/>
            <person name="Logacheva M.D."/>
            <person name="Penin A."/>
            <person name="Aleoshin V."/>
            <person name="Panchin Y.V."/>
        </authorList>
    </citation>
    <scope>NUCLEOTIDE SEQUENCE [LARGE SCALE GENOMIC DNA]</scope>
    <source>
        <strain evidence="3">Intl2013</strain>
        <tissue evidence="3">Whole animal</tissue>
    </source>
</reference>